<keyword evidence="1" id="KW-1133">Transmembrane helix</keyword>
<feature type="transmembrane region" description="Helical" evidence="1">
    <location>
        <begin position="221"/>
        <end position="240"/>
    </location>
</feature>
<evidence type="ECO:0000313" key="2">
    <source>
        <dbReference type="EMBL" id="SHE63039.1"/>
    </source>
</evidence>
<feature type="transmembrane region" description="Helical" evidence="1">
    <location>
        <begin position="89"/>
        <end position="106"/>
    </location>
</feature>
<dbReference type="Proteomes" id="UP000183987">
    <property type="component" value="Unassembled WGS sequence"/>
</dbReference>
<proteinExistence type="predicted"/>
<dbReference type="EMBL" id="FQUE01000001">
    <property type="protein sequence ID" value="SHE63039.1"/>
    <property type="molecule type" value="Genomic_DNA"/>
</dbReference>
<feature type="transmembrane region" description="Helical" evidence="1">
    <location>
        <begin position="198"/>
        <end position="215"/>
    </location>
</feature>
<gene>
    <name evidence="2" type="ORF">SAMN05444339_101922</name>
</gene>
<dbReference type="STRING" id="366533.SAMN05444339_101922"/>
<reference evidence="3" key="1">
    <citation type="submission" date="2016-11" db="EMBL/GenBank/DDBJ databases">
        <authorList>
            <person name="Varghese N."/>
            <person name="Submissions S."/>
        </authorList>
    </citation>
    <scope>NUCLEOTIDE SEQUENCE [LARGE SCALE GENOMIC DNA]</scope>
    <source>
        <strain evidence="3">DSM 29326</strain>
    </source>
</reference>
<evidence type="ECO:0008006" key="4">
    <source>
        <dbReference type="Google" id="ProtNLM"/>
    </source>
</evidence>
<feature type="transmembrane region" description="Helical" evidence="1">
    <location>
        <begin position="56"/>
        <end position="77"/>
    </location>
</feature>
<keyword evidence="1" id="KW-0812">Transmembrane</keyword>
<keyword evidence="3" id="KW-1185">Reference proteome</keyword>
<accession>A0A1M4V281</accession>
<dbReference type="AlphaFoldDB" id="A0A1M4V281"/>
<feature type="transmembrane region" description="Helical" evidence="1">
    <location>
        <begin position="172"/>
        <end position="191"/>
    </location>
</feature>
<keyword evidence="1" id="KW-0472">Membrane</keyword>
<name>A0A1M4V281_LOKAT</name>
<feature type="transmembrane region" description="Helical" evidence="1">
    <location>
        <begin position="112"/>
        <end position="132"/>
    </location>
</feature>
<evidence type="ECO:0000313" key="3">
    <source>
        <dbReference type="Proteomes" id="UP000183987"/>
    </source>
</evidence>
<protein>
    <recommendedName>
        <fullName evidence="4">TspO and MBR related proteins</fullName>
    </recommendedName>
</protein>
<sequence>MVIRAALARMTKALGYLTLVLTLAFAASPLWSGDFAGFTADQLPVPQIDPPIQPASYAFAIWGPIYLWLAISAIYGVIYRAADPAWDAVRVPLCISLGVGVPWLLIAQVSAVWATITIFIMTASAILALIRTPARDRRWLRGPVALYSGWLTAASFVSLCTTLAGYDVLLNGYHWAFVGIIGALAVTIATYARAATPVYLFAVIWALIGICANNGMQNFLVTATALTGIVVLICIMAMWAPRINQQT</sequence>
<feature type="transmembrane region" description="Helical" evidence="1">
    <location>
        <begin position="144"/>
        <end position="166"/>
    </location>
</feature>
<evidence type="ECO:0000256" key="1">
    <source>
        <dbReference type="SAM" id="Phobius"/>
    </source>
</evidence>
<organism evidence="2 3">
    <name type="scientific">Loktanella atrilutea</name>
    <dbReference type="NCBI Taxonomy" id="366533"/>
    <lineage>
        <taxon>Bacteria</taxon>
        <taxon>Pseudomonadati</taxon>
        <taxon>Pseudomonadota</taxon>
        <taxon>Alphaproteobacteria</taxon>
        <taxon>Rhodobacterales</taxon>
        <taxon>Roseobacteraceae</taxon>
        <taxon>Loktanella</taxon>
    </lineage>
</organism>